<organism evidence="2">
    <name type="scientific">Oryza nivara</name>
    <name type="common">Indian wild rice</name>
    <name type="synonym">Oryza sativa f. spontanea</name>
    <dbReference type="NCBI Taxonomy" id="4536"/>
    <lineage>
        <taxon>Eukaryota</taxon>
        <taxon>Viridiplantae</taxon>
        <taxon>Streptophyta</taxon>
        <taxon>Embryophyta</taxon>
        <taxon>Tracheophyta</taxon>
        <taxon>Spermatophyta</taxon>
        <taxon>Magnoliopsida</taxon>
        <taxon>Liliopsida</taxon>
        <taxon>Poales</taxon>
        <taxon>Poaceae</taxon>
        <taxon>BOP clade</taxon>
        <taxon>Oryzoideae</taxon>
        <taxon>Oryzeae</taxon>
        <taxon>Oryzinae</taxon>
        <taxon>Oryza</taxon>
    </lineage>
</organism>
<dbReference type="AlphaFoldDB" id="A0A0E0ILT9"/>
<dbReference type="EnsemblPlants" id="ONIVA09G16050.1">
    <property type="protein sequence ID" value="ONIVA09G16050.1"/>
    <property type="gene ID" value="ONIVA09G16050"/>
</dbReference>
<dbReference type="HOGENOM" id="CLU_1725290_0_0_1"/>
<dbReference type="Proteomes" id="UP000006591">
    <property type="component" value="Chromosome 9"/>
</dbReference>
<reference evidence="2" key="1">
    <citation type="submission" date="2015-04" db="UniProtKB">
        <authorList>
            <consortium name="EnsemblPlants"/>
        </authorList>
    </citation>
    <scope>IDENTIFICATION</scope>
    <source>
        <strain evidence="2">SL10</strain>
    </source>
</reference>
<evidence type="ECO:0000256" key="1">
    <source>
        <dbReference type="SAM" id="MobiDB-lite"/>
    </source>
</evidence>
<dbReference type="Gramene" id="ONIVA09G16050.1">
    <property type="protein sequence ID" value="ONIVA09G16050.1"/>
    <property type="gene ID" value="ONIVA09G16050"/>
</dbReference>
<reference evidence="2" key="2">
    <citation type="submission" date="2018-04" db="EMBL/GenBank/DDBJ databases">
        <title>OnivRS2 (Oryza nivara Reference Sequence Version 2).</title>
        <authorList>
            <person name="Zhang J."/>
            <person name="Kudrna D."/>
            <person name="Lee S."/>
            <person name="Talag J."/>
            <person name="Rajasekar S."/>
            <person name="Welchert J."/>
            <person name="Hsing Y.-I."/>
            <person name="Wing R.A."/>
        </authorList>
    </citation>
    <scope>NUCLEOTIDE SEQUENCE [LARGE SCALE GENOMIC DNA]</scope>
    <source>
        <strain evidence="2">SL10</strain>
    </source>
</reference>
<protein>
    <submittedName>
        <fullName evidence="2">Uncharacterized protein</fullName>
    </submittedName>
</protein>
<feature type="region of interest" description="Disordered" evidence="1">
    <location>
        <begin position="106"/>
        <end position="152"/>
    </location>
</feature>
<sequence length="152" mass="17215">MDGDDDQIDPSSFRLALSLMRSSPPVSTFSSALSPPKSPRPMADDIQCYCFETHRRWRCGCYENTTSRSSSMLAAAARPSWRSGSISGLVVRGLFGHGDHLGLRRGEQREQIERRWDNEGRRPEKKEMDGKRDGSGWKVEGKEDDRSRESHV</sequence>
<accession>A0A0E0ILT9</accession>
<dbReference type="OMA" id="FETHRRW"/>
<name>A0A0E0ILT9_ORYNI</name>
<evidence type="ECO:0000313" key="2">
    <source>
        <dbReference type="EnsemblPlants" id="ONIVA09G16050.1"/>
    </source>
</evidence>
<evidence type="ECO:0000313" key="3">
    <source>
        <dbReference type="Proteomes" id="UP000006591"/>
    </source>
</evidence>
<proteinExistence type="predicted"/>
<keyword evidence="3" id="KW-1185">Reference proteome</keyword>